<dbReference type="WBParaSite" id="sdigi.contig12.g1257.t1">
    <property type="protein sequence ID" value="sdigi.contig12.g1257.t1"/>
    <property type="gene ID" value="sdigi.contig12.g1257"/>
</dbReference>
<keyword evidence="5" id="KW-0325">Glycoprotein</keyword>
<dbReference type="GO" id="GO:0016757">
    <property type="term" value="F:glycosyltransferase activity"/>
    <property type="evidence" value="ECO:0007669"/>
    <property type="project" value="UniProtKB-KW"/>
</dbReference>
<evidence type="ECO:0000256" key="4">
    <source>
        <dbReference type="ARBA" id="ARBA00023136"/>
    </source>
</evidence>
<proteinExistence type="predicted"/>
<evidence type="ECO:0000313" key="6">
    <source>
        <dbReference type="Proteomes" id="UP000887581"/>
    </source>
</evidence>
<keyword evidence="2" id="KW-0328">Glycosyltransferase</keyword>
<evidence type="ECO:0000313" key="7">
    <source>
        <dbReference type="WBParaSite" id="sdigi.contig12.g1257.t1"/>
    </source>
</evidence>
<keyword evidence="6" id="KW-1185">Reference proteome</keyword>
<keyword evidence="4" id="KW-0472">Membrane</keyword>
<evidence type="ECO:0000256" key="3">
    <source>
        <dbReference type="ARBA" id="ARBA00022679"/>
    </source>
</evidence>
<protein>
    <submittedName>
        <fullName evidence="7">Core-2/I-Branching enzyme</fullName>
    </submittedName>
</protein>
<dbReference type="GO" id="GO:0016020">
    <property type="term" value="C:membrane"/>
    <property type="evidence" value="ECO:0007669"/>
    <property type="project" value="UniProtKB-SubCell"/>
</dbReference>
<evidence type="ECO:0000256" key="5">
    <source>
        <dbReference type="ARBA" id="ARBA00023180"/>
    </source>
</evidence>
<reference evidence="7" key="1">
    <citation type="submission" date="2022-11" db="UniProtKB">
        <authorList>
            <consortium name="WormBaseParasite"/>
        </authorList>
    </citation>
    <scope>IDENTIFICATION</scope>
</reference>
<evidence type="ECO:0000256" key="2">
    <source>
        <dbReference type="ARBA" id="ARBA00022676"/>
    </source>
</evidence>
<evidence type="ECO:0000256" key="1">
    <source>
        <dbReference type="ARBA" id="ARBA00004606"/>
    </source>
</evidence>
<accession>A0A915PI20</accession>
<dbReference type="PANTHER" id="PTHR46671">
    <property type="entry name" value="PROTEIN CBG11221"/>
    <property type="match status" value="1"/>
</dbReference>
<keyword evidence="3" id="KW-0808">Transferase</keyword>
<dbReference type="Pfam" id="PF02485">
    <property type="entry name" value="Branch"/>
    <property type="match status" value="1"/>
</dbReference>
<sequence length="310" mass="35502">MYAPQNFFCYALDAKSTSLFHAQMKNLSQCFPNVLLTQQEYEVDSAGHNTSRSFLECLRLIRKLPGWKYAILLQNNDIPLKSNLEMVQILNALNGSNDINVGRPNSDRVPSGAPWTFRQLALFNDDNQNDDRKLRIAKGSTSISLSYSFVEFVVDKLNLTVLLDKFDRLSYGVDEMLFPSLYSEDSLDAPGGFTRQCIDVYNNMITRYVVWKKSSKRCRSGYYRHSICIFGIADLPTMLTSGALFANKMLPEFDYTAIGCWSHALHNRTYSASKITPARLSYYANRLPVRFYNERAKWRFNLSAFDCSCC</sequence>
<name>A0A915PI20_9BILA</name>
<dbReference type="AlphaFoldDB" id="A0A915PI20"/>
<dbReference type="Proteomes" id="UP000887581">
    <property type="component" value="Unplaced"/>
</dbReference>
<dbReference type="InterPro" id="IPR003406">
    <property type="entry name" value="Glyco_trans_14"/>
</dbReference>
<comment type="subcellular location">
    <subcellularLocation>
        <location evidence="1">Membrane</location>
        <topology evidence="1">Single-pass type II membrane protein</topology>
    </subcellularLocation>
</comment>
<dbReference type="PANTHER" id="PTHR46671:SF7">
    <property type="entry name" value="CORE-2_I-BRANCHING ENZYME"/>
    <property type="match status" value="1"/>
</dbReference>
<organism evidence="6 7">
    <name type="scientific">Setaria digitata</name>
    <dbReference type="NCBI Taxonomy" id="48799"/>
    <lineage>
        <taxon>Eukaryota</taxon>
        <taxon>Metazoa</taxon>
        <taxon>Ecdysozoa</taxon>
        <taxon>Nematoda</taxon>
        <taxon>Chromadorea</taxon>
        <taxon>Rhabditida</taxon>
        <taxon>Spirurina</taxon>
        <taxon>Spiruromorpha</taxon>
        <taxon>Filarioidea</taxon>
        <taxon>Setariidae</taxon>
        <taxon>Setaria</taxon>
    </lineage>
</organism>